<dbReference type="GO" id="GO:0051750">
    <property type="term" value="F:delta(3,5)-delta(2,4)-dienoyl-CoA isomerase activity"/>
    <property type="evidence" value="ECO:0007669"/>
    <property type="project" value="TreeGrafter"/>
</dbReference>
<feature type="compositionally biased region" description="Polar residues" evidence="6">
    <location>
        <begin position="107"/>
        <end position="116"/>
    </location>
</feature>
<keyword evidence="4" id="KW-0443">Lipid metabolism</keyword>
<dbReference type="SUPFAM" id="SSF52096">
    <property type="entry name" value="ClpP/crotonase"/>
    <property type="match status" value="1"/>
</dbReference>
<dbReference type="HOGENOM" id="CLU_1200592_0_0_1"/>
<reference evidence="8" key="4">
    <citation type="submission" date="2015-06" db="UniProtKB">
        <authorList>
            <consortium name="EnsemblFungi"/>
        </authorList>
    </citation>
    <scope>IDENTIFICATION</scope>
</reference>
<dbReference type="InParanoid" id="U5HGC3"/>
<dbReference type="PANTHER" id="PTHR43149:SF1">
    <property type="entry name" value="DELTA(3,5)-DELTA(2,4)-DIENOYL-COA ISOMERASE, MITOCHONDRIAL"/>
    <property type="match status" value="1"/>
</dbReference>
<evidence type="ECO:0000313" key="8">
    <source>
        <dbReference type="EnsemblFungi" id="MVLG_06134T0"/>
    </source>
</evidence>
<evidence type="ECO:0000313" key="9">
    <source>
        <dbReference type="Proteomes" id="UP000017200"/>
    </source>
</evidence>
<dbReference type="STRING" id="683840.U5HGC3"/>
<evidence type="ECO:0000256" key="4">
    <source>
        <dbReference type="ARBA" id="ARBA00023098"/>
    </source>
</evidence>
<dbReference type="UniPathway" id="UPA00659"/>
<evidence type="ECO:0000256" key="5">
    <source>
        <dbReference type="ARBA" id="ARBA00023235"/>
    </source>
</evidence>
<feature type="region of interest" description="Disordered" evidence="6">
    <location>
        <begin position="47"/>
        <end position="116"/>
    </location>
</feature>
<evidence type="ECO:0008006" key="10">
    <source>
        <dbReference type="Google" id="ProtNLM"/>
    </source>
</evidence>
<comment type="similarity">
    <text evidence="2">Belongs to the enoyl-CoA hydratase/isomerase family.</text>
</comment>
<dbReference type="EnsemblFungi" id="MVLG_06134T0">
    <property type="protein sequence ID" value="MVLG_06134T0"/>
    <property type="gene ID" value="MVLG_06134"/>
</dbReference>
<comment type="pathway">
    <text evidence="1">Lipid metabolism; fatty acid beta-oxidation.</text>
</comment>
<keyword evidence="9" id="KW-1185">Reference proteome</keyword>
<dbReference type="FunFam" id="1.10.12.10:FF:000004">
    <property type="entry name" value="Delta3,5-delta2,4-dienoyl-CoA isomerase"/>
    <property type="match status" value="1"/>
</dbReference>
<dbReference type="EMBL" id="GL541742">
    <property type="protein sequence ID" value="KDE03372.1"/>
    <property type="molecule type" value="Genomic_DNA"/>
</dbReference>
<accession>U5HGC3</accession>
<dbReference type="Gene3D" id="3.90.226.10">
    <property type="entry name" value="2-enoyl-CoA Hydratase, Chain A, domain 1"/>
    <property type="match status" value="1"/>
</dbReference>
<dbReference type="OrthoDB" id="14970at2759"/>
<evidence type="ECO:0000256" key="1">
    <source>
        <dbReference type="ARBA" id="ARBA00005005"/>
    </source>
</evidence>
<reference evidence="9" key="1">
    <citation type="submission" date="2010-11" db="EMBL/GenBank/DDBJ databases">
        <title>The genome sequence of Microbotryum violaceum strain p1A1 Lamole.</title>
        <authorList>
            <person name="Cuomo C."/>
            <person name="Perlin M."/>
            <person name="Young S.K."/>
            <person name="Zeng Q."/>
            <person name="Gargeya S."/>
            <person name="Alvarado L."/>
            <person name="Berlin A."/>
            <person name="Chapman S.B."/>
            <person name="Chen Z."/>
            <person name="Freedman E."/>
            <person name="Gellesch M."/>
            <person name="Goldberg J."/>
            <person name="Griggs A."/>
            <person name="Gujja S."/>
            <person name="Heilman E."/>
            <person name="Heiman D."/>
            <person name="Howarth C."/>
            <person name="Mehta T."/>
            <person name="Neiman D."/>
            <person name="Pearson M."/>
            <person name="Roberts A."/>
            <person name="Saif S."/>
            <person name="Shea T."/>
            <person name="Shenoy N."/>
            <person name="Sisk P."/>
            <person name="Stolte C."/>
            <person name="Sykes S."/>
            <person name="White J."/>
            <person name="Yandava C."/>
            <person name="Haas B."/>
            <person name="Nusbaum C."/>
            <person name="Birren B."/>
        </authorList>
    </citation>
    <scope>NUCLEOTIDE SEQUENCE [LARGE SCALE GENOMIC DNA]</scope>
    <source>
        <strain evidence="9">p1A1 Lamole</strain>
    </source>
</reference>
<name>U5HGC3_USTV1</name>
<dbReference type="InterPro" id="IPR014748">
    <property type="entry name" value="Enoyl-CoA_hydra_C"/>
</dbReference>
<dbReference type="Gene3D" id="1.10.12.10">
    <property type="entry name" value="Lyase 2-enoyl-coa Hydratase, Chain A, domain 2"/>
    <property type="match status" value="1"/>
</dbReference>
<dbReference type="Proteomes" id="UP000017200">
    <property type="component" value="Unassembled WGS sequence"/>
</dbReference>
<keyword evidence="3" id="KW-0276">Fatty acid metabolism</keyword>
<dbReference type="Pfam" id="PF00378">
    <property type="entry name" value="ECH_1"/>
    <property type="match status" value="1"/>
</dbReference>
<reference evidence="7 9" key="3">
    <citation type="journal article" date="2015" name="BMC Genomics">
        <title>Sex and parasites: genomic and transcriptomic analysis of Microbotryum lychnidis-dioicae, the biotrophic and plant-castrating anther smut fungus.</title>
        <authorList>
            <person name="Perlin M.H."/>
            <person name="Amselem J."/>
            <person name="Fontanillas E."/>
            <person name="Toh S.S."/>
            <person name="Chen Z."/>
            <person name="Goldberg J."/>
            <person name="Duplessis S."/>
            <person name="Henrissat B."/>
            <person name="Young S."/>
            <person name="Zeng Q."/>
            <person name="Aguileta G."/>
            <person name="Petit E."/>
            <person name="Badouin H."/>
            <person name="Andrews J."/>
            <person name="Razeeq D."/>
            <person name="Gabaldon T."/>
            <person name="Quesneville H."/>
            <person name="Giraud T."/>
            <person name="Hood M.E."/>
            <person name="Schultz D.J."/>
            <person name="Cuomo C.A."/>
        </authorList>
    </citation>
    <scope>NUCLEOTIDE SEQUENCE [LARGE SCALE GENOMIC DNA]</scope>
    <source>
        <strain evidence="9">p1A1 Lamole</strain>
        <strain evidence="7">P1A1 Lamole</strain>
    </source>
</reference>
<evidence type="ECO:0000313" key="7">
    <source>
        <dbReference type="EMBL" id="KDE03372.1"/>
    </source>
</evidence>
<gene>
    <name evidence="7" type="ORF">MVLG_06134</name>
</gene>
<keyword evidence="5" id="KW-0413">Isomerase</keyword>
<dbReference type="PANTHER" id="PTHR43149">
    <property type="entry name" value="ENOYL-COA HYDRATASE"/>
    <property type="match status" value="1"/>
</dbReference>
<dbReference type="AlphaFoldDB" id="U5HGC3"/>
<feature type="compositionally biased region" description="Low complexity" evidence="6">
    <location>
        <begin position="50"/>
        <end position="61"/>
    </location>
</feature>
<proteinExistence type="inferred from homology"/>
<organism evidence="7">
    <name type="scientific">Microbotryum lychnidis-dioicae (strain p1A1 Lamole / MvSl-1064)</name>
    <name type="common">Anther smut fungus</name>
    <dbReference type="NCBI Taxonomy" id="683840"/>
    <lineage>
        <taxon>Eukaryota</taxon>
        <taxon>Fungi</taxon>
        <taxon>Dikarya</taxon>
        <taxon>Basidiomycota</taxon>
        <taxon>Pucciniomycotina</taxon>
        <taxon>Microbotryomycetes</taxon>
        <taxon>Microbotryales</taxon>
        <taxon>Microbotryaceae</taxon>
        <taxon>Microbotryum</taxon>
    </lineage>
</organism>
<sequence length="231" mass="25393">MSLPPIRTYAASFWPVDWTRSIRQDWTSLRVAWTTMERMQVAWRFNTEATSSSSRTPSLRSNDVTNPSSPPCMASASAGESTSSSRPIFDMPLKGRRSPSRKWTLGSPRTSDPLQRLPKTTASASLLNELALTARNFGPQEAYQLGLVSKVVPGGKEGVLKAALDTAKVIASKSPIATLGTKHLLTYSRDHTTQEGLEYTRIWNMSMLQAQDLPDAFAAFATKKPAKFGKL</sequence>
<feature type="compositionally biased region" description="Low complexity" evidence="6">
    <location>
        <begin position="71"/>
        <end position="85"/>
    </location>
</feature>
<evidence type="ECO:0000256" key="3">
    <source>
        <dbReference type="ARBA" id="ARBA00022832"/>
    </source>
</evidence>
<dbReference type="InterPro" id="IPR045002">
    <property type="entry name" value="Ech1-like"/>
</dbReference>
<dbReference type="GO" id="GO:0005739">
    <property type="term" value="C:mitochondrion"/>
    <property type="evidence" value="ECO:0007669"/>
    <property type="project" value="TreeGrafter"/>
</dbReference>
<dbReference type="InterPro" id="IPR029045">
    <property type="entry name" value="ClpP/crotonase-like_dom_sf"/>
</dbReference>
<evidence type="ECO:0000256" key="2">
    <source>
        <dbReference type="ARBA" id="ARBA00005254"/>
    </source>
</evidence>
<protein>
    <recommendedName>
        <fullName evidence="10">Enoyl-CoA hydratase</fullName>
    </recommendedName>
</protein>
<dbReference type="InterPro" id="IPR001753">
    <property type="entry name" value="Enoyl-CoA_hydra/iso"/>
</dbReference>
<dbReference type="GO" id="GO:0006635">
    <property type="term" value="P:fatty acid beta-oxidation"/>
    <property type="evidence" value="ECO:0007669"/>
    <property type="project" value="UniProtKB-UniPathway"/>
</dbReference>
<dbReference type="EMBL" id="AEIJ01000684">
    <property type="status" value="NOT_ANNOTATED_CDS"/>
    <property type="molecule type" value="Genomic_DNA"/>
</dbReference>
<evidence type="ECO:0000256" key="6">
    <source>
        <dbReference type="SAM" id="MobiDB-lite"/>
    </source>
</evidence>
<reference evidence="7" key="2">
    <citation type="submission" date="2010-11" db="EMBL/GenBank/DDBJ databases">
        <authorList>
            <consortium name="The Broad Institute Genome Sequencing Platform"/>
            <person name="Earl A."/>
            <person name="Ward D."/>
            <person name="Feldgarden M."/>
            <person name="Gevers D."/>
            <person name="Butler R."/>
            <person name="Young S.K."/>
            <person name="Zeng Q."/>
            <person name="Gargeya S."/>
            <person name="Fitzgerald M."/>
            <person name="Haas B."/>
            <person name="Abouelleil A."/>
            <person name="Alvarado L."/>
            <person name="Arachchi H.M."/>
            <person name="Berlin A."/>
            <person name="Brown A."/>
            <person name="Chapman S.B."/>
            <person name="Chen Z."/>
            <person name="Dunbar C."/>
            <person name="Freedman E."/>
            <person name="Gearin G."/>
            <person name="Gellesch M."/>
            <person name="Goldberg J."/>
            <person name="Griggs A."/>
            <person name="Gujja S."/>
            <person name="Heilman E."/>
            <person name="Heiman D."/>
            <person name="Howarth C."/>
            <person name="Larson L."/>
            <person name="Lui A."/>
            <person name="MacDonald P.J.P."/>
            <person name="Mehta T."/>
            <person name="Montmayeur A."/>
            <person name="Murphy C."/>
            <person name="Neiman D."/>
            <person name="Pearson M."/>
            <person name="Priest M."/>
            <person name="Roberts A."/>
            <person name="Saif S."/>
            <person name="Shea T."/>
            <person name="Shenoy N."/>
            <person name="Sisk P."/>
            <person name="Stolte C."/>
            <person name="Sykes S."/>
            <person name="White J."/>
            <person name="Yandava C."/>
            <person name="Wortman J."/>
            <person name="Nusbaum C."/>
            <person name="Birren B."/>
        </authorList>
    </citation>
    <scope>NUCLEOTIDE SEQUENCE</scope>
    <source>
        <strain evidence="7">P1A1 Lamole</strain>
    </source>
</reference>